<name>A0A0D7A9D5_9AGAR</name>
<organism evidence="2 3">
    <name type="scientific">Fistulina hepatica ATCC 64428</name>
    <dbReference type="NCBI Taxonomy" id="1128425"/>
    <lineage>
        <taxon>Eukaryota</taxon>
        <taxon>Fungi</taxon>
        <taxon>Dikarya</taxon>
        <taxon>Basidiomycota</taxon>
        <taxon>Agaricomycotina</taxon>
        <taxon>Agaricomycetes</taxon>
        <taxon>Agaricomycetidae</taxon>
        <taxon>Agaricales</taxon>
        <taxon>Fistulinaceae</taxon>
        <taxon>Fistulina</taxon>
    </lineage>
</organism>
<evidence type="ECO:0000256" key="1">
    <source>
        <dbReference type="SAM" id="SignalP"/>
    </source>
</evidence>
<dbReference type="Proteomes" id="UP000054144">
    <property type="component" value="Unassembled WGS sequence"/>
</dbReference>
<evidence type="ECO:0000313" key="3">
    <source>
        <dbReference type="Proteomes" id="UP000054144"/>
    </source>
</evidence>
<gene>
    <name evidence="2" type="ORF">FISHEDRAFT_74722</name>
</gene>
<dbReference type="EMBL" id="KN881942">
    <property type="protein sequence ID" value="KIY47423.1"/>
    <property type="molecule type" value="Genomic_DNA"/>
</dbReference>
<evidence type="ECO:0008006" key="4">
    <source>
        <dbReference type="Google" id="ProtNLM"/>
    </source>
</evidence>
<dbReference type="OrthoDB" id="2734890at2759"/>
<sequence>MLSLSGMLATSLLVFTGVARGASLYQRGDTNLISRENIGADCYAGVHELEDETGWAWITPLAAACEEWIAQNNTQMWSSEICVATASVAGVSITRDFCVCVTEDNPTIIIPSQTDLESLNYDVYANVVGECAWQPDGCPMTQQNFIDMVYGSISAYGGTNWPTSAQEVIDAFDTILDWTLTGTTTPYLNFNDWLHYSS</sequence>
<accession>A0A0D7A9D5</accession>
<proteinExistence type="predicted"/>
<keyword evidence="3" id="KW-1185">Reference proteome</keyword>
<keyword evidence="1" id="KW-0732">Signal</keyword>
<dbReference type="AlphaFoldDB" id="A0A0D7A9D5"/>
<reference evidence="2 3" key="1">
    <citation type="journal article" date="2015" name="Fungal Genet. Biol.">
        <title>Evolution of novel wood decay mechanisms in Agaricales revealed by the genome sequences of Fistulina hepatica and Cylindrobasidium torrendii.</title>
        <authorList>
            <person name="Floudas D."/>
            <person name="Held B.W."/>
            <person name="Riley R."/>
            <person name="Nagy L.G."/>
            <person name="Koehler G."/>
            <person name="Ransdell A.S."/>
            <person name="Younus H."/>
            <person name="Chow J."/>
            <person name="Chiniquy J."/>
            <person name="Lipzen A."/>
            <person name="Tritt A."/>
            <person name="Sun H."/>
            <person name="Haridas S."/>
            <person name="LaButti K."/>
            <person name="Ohm R.A."/>
            <person name="Kues U."/>
            <person name="Blanchette R.A."/>
            <person name="Grigoriev I.V."/>
            <person name="Minto R.E."/>
            <person name="Hibbett D.S."/>
        </authorList>
    </citation>
    <scope>NUCLEOTIDE SEQUENCE [LARGE SCALE GENOMIC DNA]</scope>
    <source>
        <strain evidence="2 3">ATCC 64428</strain>
    </source>
</reference>
<feature type="chain" id="PRO_5002316043" description="Ecp2 effector protein domain-containing protein" evidence="1">
    <location>
        <begin position="22"/>
        <end position="198"/>
    </location>
</feature>
<feature type="signal peptide" evidence="1">
    <location>
        <begin position="1"/>
        <end position="21"/>
    </location>
</feature>
<protein>
    <recommendedName>
        <fullName evidence="4">Ecp2 effector protein domain-containing protein</fullName>
    </recommendedName>
</protein>
<evidence type="ECO:0000313" key="2">
    <source>
        <dbReference type="EMBL" id="KIY47423.1"/>
    </source>
</evidence>